<evidence type="ECO:0000313" key="2">
    <source>
        <dbReference type="EMBL" id="KPM82672.1"/>
    </source>
</evidence>
<evidence type="ECO:0008006" key="4">
    <source>
        <dbReference type="Google" id="ProtNLM"/>
    </source>
</evidence>
<keyword evidence="1" id="KW-0732">Signal</keyword>
<evidence type="ECO:0000256" key="1">
    <source>
        <dbReference type="SAM" id="SignalP"/>
    </source>
</evidence>
<reference evidence="2 3" key="1">
    <citation type="submission" date="2015-09" db="EMBL/GenBank/DDBJ databases">
        <title>Draft Genome Sequence of Pseudoalteromonas lipolytica UCD-48B.</title>
        <authorList>
            <person name="Krusor M."/>
            <person name="Coil D.A."/>
            <person name="Lang J.M."/>
            <person name="Eisen J.A."/>
            <person name="Alexiev A."/>
        </authorList>
    </citation>
    <scope>NUCLEOTIDE SEQUENCE [LARGE SCALE GENOMIC DNA]</scope>
    <source>
        <strain evidence="2 3">UCD-48B</strain>
    </source>
</reference>
<sequence length="238" mass="26017">MRKLVFTAMAAALSFNVLAQATPDAPHIYIQGNATVKAIPDNVKLTVGIVEVDKDLIAAKNKADATMAKAIKLAKNQGVEEKGIYASNISINRQTEYNRETGKQEFVGYRVTRSLSVTLTDIKKYPIMLQQLVNSGINEINQTQFVSSKYEELQKQAQKLAIKDARAAAKEFANDYGVELKGLYTASSSPLDTGSQPYMRASKMVMAEAAPDNYVPDAYNGGELTITASSYAVYLIEN</sequence>
<dbReference type="AlphaFoldDB" id="A0A0N8HK22"/>
<dbReference type="RefSeq" id="WP_054553878.1">
    <property type="nucleotide sequence ID" value="NZ_LJTC01000010.1"/>
</dbReference>
<dbReference type="InterPro" id="IPR052022">
    <property type="entry name" value="26kDa_periplasmic_antigen"/>
</dbReference>
<gene>
    <name evidence="2" type="ORF">AOG27_15300</name>
</gene>
<dbReference type="STRING" id="570156.AOG27_15300"/>
<dbReference type="Gene3D" id="3.30.110.170">
    <property type="entry name" value="Protein of unknown function (DUF541), domain 1"/>
    <property type="match status" value="1"/>
</dbReference>
<name>A0A0N8HK22_9GAMM</name>
<accession>A0A0N8HK22</accession>
<dbReference type="OrthoDB" id="6310584at2"/>
<evidence type="ECO:0000313" key="3">
    <source>
        <dbReference type="Proteomes" id="UP000050378"/>
    </source>
</evidence>
<protein>
    <recommendedName>
        <fullName evidence="4">SIMPL domain-containing protein</fullName>
    </recommendedName>
</protein>
<dbReference type="EMBL" id="LJTC01000010">
    <property type="protein sequence ID" value="KPM82672.1"/>
    <property type="molecule type" value="Genomic_DNA"/>
</dbReference>
<organism evidence="2 3">
    <name type="scientific">Pseudoalteromonas lipolytica</name>
    <dbReference type="NCBI Taxonomy" id="570156"/>
    <lineage>
        <taxon>Bacteria</taxon>
        <taxon>Pseudomonadati</taxon>
        <taxon>Pseudomonadota</taxon>
        <taxon>Gammaproteobacteria</taxon>
        <taxon>Alteromonadales</taxon>
        <taxon>Pseudoalteromonadaceae</taxon>
        <taxon>Pseudoalteromonas</taxon>
    </lineage>
</organism>
<dbReference type="InterPro" id="IPR007497">
    <property type="entry name" value="SIMPL/DUF541"/>
</dbReference>
<feature type="chain" id="PRO_5006026573" description="SIMPL domain-containing protein" evidence="1">
    <location>
        <begin position="20"/>
        <end position="238"/>
    </location>
</feature>
<comment type="caution">
    <text evidence="2">The sequence shown here is derived from an EMBL/GenBank/DDBJ whole genome shotgun (WGS) entry which is preliminary data.</text>
</comment>
<dbReference type="GO" id="GO:0006974">
    <property type="term" value="P:DNA damage response"/>
    <property type="evidence" value="ECO:0007669"/>
    <property type="project" value="TreeGrafter"/>
</dbReference>
<dbReference type="Pfam" id="PF04402">
    <property type="entry name" value="SIMPL"/>
    <property type="match status" value="1"/>
</dbReference>
<dbReference type="PATRIC" id="fig|570156.3.peg.4151"/>
<proteinExistence type="predicted"/>
<dbReference type="PANTHER" id="PTHR34387">
    <property type="entry name" value="SLR1258 PROTEIN"/>
    <property type="match status" value="1"/>
</dbReference>
<dbReference type="PANTHER" id="PTHR34387:SF1">
    <property type="entry name" value="PERIPLASMIC IMMUNOGENIC PROTEIN"/>
    <property type="match status" value="1"/>
</dbReference>
<dbReference type="Gene3D" id="3.30.70.2970">
    <property type="entry name" value="Protein of unknown function (DUF541), domain 2"/>
    <property type="match status" value="1"/>
</dbReference>
<feature type="signal peptide" evidence="1">
    <location>
        <begin position="1"/>
        <end position="19"/>
    </location>
</feature>
<dbReference type="Proteomes" id="UP000050378">
    <property type="component" value="Unassembled WGS sequence"/>
</dbReference>